<dbReference type="KEGG" id="aia:AWH56_005285"/>
<accession>A0A1S2L9J6</accession>
<organism evidence="2 4">
    <name type="scientific">Anaerobacillus isosaccharinicus</name>
    <dbReference type="NCBI Taxonomy" id="1532552"/>
    <lineage>
        <taxon>Bacteria</taxon>
        <taxon>Bacillati</taxon>
        <taxon>Bacillota</taxon>
        <taxon>Bacilli</taxon>
        <taxon>Bacillales</taxon>
        <taxon>Bacillaceae</taxon>
        <taxon>Anaerobacillus</taxon>
    </lineage>
</organism>
<evidence type="ECO:0000313" key="3">
    <source>
        <dbReference type="EMBL" id="QOY38791.1"/>
    </source>
</evidence>
<dbReference type="AlphaFoldDB" id="A0A1S2L9J6"/>
<dbReference type="EMBL" id="LQXD01000157">
    <property type="protein sequence ID" value="OIJ09051.1"/>
    <property type="molecule type" value="Genomic_DNA"/>
</dbReference>
<reference evidence="2 4" key="1">
    <citation type="submission" date="2016-10" db="EMBL/GenBank/DDBJ databases">
        <title>Draft genome sequences of four alkaliphilic bacteria belonging to the Anaerobacillus genus.</title>
        <authorList>
            <person name="Bassil N.M."/>
            <person name="Lloyd J.R."/>
        </authorList>
    </citation>
    <scope>NUCLEOTIDE SEQUENCE [LARGE SCALE GENOMIC DNA]</scope>
    <source>
        <strain evidence="2 4">NB2006</strain>
    </source>
</reference>
<dbReference type="RefSeq" id="WP_071318388.1">
    <property type="nucleotide sequence ID" value="NZ_CP063356.2"/>
</dbReference>
<protein>
    <recommendedName>
        <fullName evidence="5">Phage protein</fullName>
    </recommendedName>
</protein>
<feature type="region of interest" description="Disordered" evidence="1">
    <location>
        <begin position="1"/>
        <end position="39"/>
    </location>
</feature>
<keyword evidence="4" id="KW-1185">Reference proteome</keyword>
<sequence length="63" mass="7675">MKLSERLDKTTKNKLNSLKDKPVKRKRKKKKRNVEKLTERDIKELMGQYRDTYERRGGAVRRK</sequence>
<evidence type="ECO:0000313" key="2">
    <source>
        <dbReference type="EMBL" id="OIJ09051.1"/>
    </source>
</evidence>
<feature type="compositionally biased region" description="Basic residues" evidence="1">
    <location>
        <begin position="22"/>
        <end position="33"/>
    </location>
</feature>
<dbReference type="Proteomes" id="UP000180175">
    <property type="component" value="Chromosome"/>
</dbReference>
<feature type="compositionally biased region" description="Basic and acidic residues" evidence="1">
    <location>
        <begin position="1"/>
        <end position="21"/>
    </location>
</feature>
<dbReference type="OrthoDB" id="2943096at2"/>
<evidence type="ECO:0000256" key="1">
    <source>
        <dbReference type="SAM" id="MobiDB-lite"/>
    </source>
</evidence>
<name>A0A1S2L9J6_9BACI</name>
<evidence type="ECO:0000313" key="4">
    <source>
        <dbReference type="Proteomes" id="UP000180175"/>
    </source>
</evidence>
<dbReference type="EMBL" id="CP063356">
    <property type="protein sequence ID" value="QOY38791.1"/>
    <property type="molecule type" value="Genomic_DNA"/>
</dbReference>
<reference evidence="3 4" key="2">
    <citation type="journal article" date="2017" name="Genome Announc.">
        <title>Draft Genome Sequences of Four Alkaliphilic Bacteria Belonging to the Anaerobacillus Genus.</title>
        <authorList>
            <person name="Bassil N.M."/>
            <person name="Lloyd J.R."/>
        </authorList>
    </citation>
    <scope>NUCLEOTIDE SEQUENCE [LARGE SCALE GENOMIC DNA]</scope>
    <source>
        <strain evidence="3 4">NB2006</strain>
    </source>
</reference>
<gene>
    <name evidence="3" type="ORF">AWH56_005285</name>
    <name evidence="2" type="ORF">AWH56_18225</name>
</gene>
<evidence type="ECO:0008006" key="5">
    <source>
        <dbReference type="Google" id="ProtNLM"/>
    </source>
</evidence>
<reference evidence="3 4" key="3">
    <citation type="journal article" date="2019" name="Int. J. Syst. Evol. Microbiol.">
        <title>Anaerobacillus isosaccharinicus sp. nov., an alkaliphilic bacterium which degrades isosaccharinic acid.</title>
        <authorList>
            <person name="Bassil N.M."/>
            <person name="Lloyd J.R."/>
        </authorList>
    </citation>
    <scope>NUCLEOTIDE SEQUENCE [LARGE SCALE GENOMIC DNA]</scope>
    <source>
        <strain evidence="3 4">NB2006</strain>
    </source>
</reference>
<reference evidence="3" key="4">
    <citation type="submission" date="2020-10" db="EMBL/GenBank/DDBJ databases">
        <authorList>
            <person name="Bassil N.M."/>
            <person name="Lloyd J.R."/>
        </authorList>
    </citation>
    <scope>NUCLEOTIDE SEQUENCE</scope>
    <source>
        <strain evidence="3">NB2006</strain>
    </source>
</reference>
<proteinExistence type="predicted"/>